<dbReference type="Proteomes" id="UP001138921">
    <property type="component" value="Unassembled WGS sequence"/>
</dbReference>
<sequence>MGWPVLDNILKRLFCQFPISAGTWRQRFTVGVELLAVRYDILMREPGGFRAVIDSRCNRKHVAIALFLGARRRFAQDDISDSLCFHLAEPLEAEMLKFIVAATLLATPAAAKTWSDASCSVGLTSENGGFTFQPHDGDAVRCEIADWPVDQQKAKLSCDDGSKPVMVVISDSQLTFNGVEMTEVTDTGPICD</sequence>
<gene>
    <name evidence="1" type="ORF">J1C56_02150</name>
</gene>
<dbReference type="AlphaFoldDB" id="A0A9X1A7L1"/>
<comment type="caution">
    <text evidence="1">The sequence shown here is derived from an EMBL/GenBank/DDBJ whole genome shotgun (WGS) entry which is preliminary data.</text>
</comment>
<protein>
    <submittedName>
        <fullName evidence="1">Uncharacterized protein</fullName>
    </submittedName>
</protein>
<evidence type="ECO:0000313" key="2">
    <source>
        <dbReference type="Proteomes" id="UP001138921"/>
    </source>
</evidence>
<organism evidence="1 2">
    <name type="scientific">Aminobacter anthyllidis</name>
    <dbReference type="NCBI Taxonomy" id="1035067"/>
    <lineage>
        <taxon>Bacteria</taxon>
        <taxon>Pseudomonadati</taxon>
        <taxon>Pseudomonadota</taxon>
        <taxon>Alphaproteobacteria</taxon>
        <taxon>Hyphomicrobiales</taxon>
        <taxon>Phyllobacteriaceae</taxon>
        <taxon>Aminobacter</taxon>
    </lineage>
</organism>
<keyword evidence="2" id="KW-1185">Reference proteome</keyword>
<name>A0A9X1A7L1_9HYPH</name>
<dbReference type="RefSeq" id="WP_214385559.1">
    <property type="nucleotide sequence ID" value="NZ_JAFLWW010000001.1"/>
</dbReference>
<proteinExistence type="predicted"/>
<reference evidence="1" key="1">
    <citation type="journal article" date="2021" name="Microorganisms">
        <title>Phylogenomic Reconstruction and Metabolic Potential of the Genus Aminobacter.</title>
        <authorList>
            <person name="Artuso I."/>
            <person name="Turrini P."/>
            <person name="Pirolo M."/>
            <person name="Lugli G.A."/>
            <person name="Ventura M."/>
            <person name="Visca P."/>
        </authorList>
    </citation>
    <scope>NUCLEOTIDE SEQUENCE</scope>
    <source>
        <strain evidence="1">LMG 26462</strain>
    </source>
</reference>
<accession>A0A9X1A7L1</accession>
<evidence type="ECO:0000313" key="1">
    <source>
        <dbReference type="EMBL" id="MBT1154387.1"/>
    </source>
</evidence>
<reference evidence="1" key="2">
    <citation type="submission" date="2021-03" db="EMBL/GenBank/DDBJ databases">
        <authorList>
            <person name="Artuso I."/>
            <person name="Turrini P."/>
            <person name="Pirolo M."/>
            <person name="Lugli G.A."/>
            <person name="Ventura M."/>
            <person name="Visca P."/>
        </authorList>
    </citation>
    <scope>NUCLEOTIDE SEQUENCE</scope>
    <source>
        <strain evidence="1">LMG 26462</strain>
    </source>
</reference>
<dbReference type="EMBL" id="JAFLWW010000001">
    <property type="protein sequence ID" value="MBT1154387.1"/>
    <property type="molecule type" value="Genomic_DNA"/>
</dbReference>